<keyword evidence="2" id="KW-0378">Hydrolase</keyword>
<reference evidence="5" key="1">
    <citation type="journal article" date="2003" name="Science">
        <title>In-depth view of structure, activity, and evolution of rice chromosome 10.</title>
        <authorList>
            <consortium name="Rice Chromosome 10 Sequencing Consortium"/>
        </authorList>
    </citation>
    <scope>NUCLEOTIDE SEQUENCE [LARGE SCALE GENOMIC DNA]</scope>
</reference>
<feature type="domain" description="CCHC-type" evidence="4">
    <location>
        <begin position="223"/>
        <end position="238"/>
    </location>
</feature>
<dbReference type="InterPro" id="IPR012337">
    <property type="entry name" value="RNaseH-like_sf"/>
</dbReference>
<keyword evidence="1" id="KW-0479">Metal-binding</keyword>
<reference evidence="5" key="2">
    <citation type="submission" date="2003-05" db="EMBL/GenBank/DDBJ databases">
        <authorList>
            <person name="Buell C.R."/>
            <person name="Wing R.A."/>
            <person name="McCombie W.R."/>
            <person name="Messing J."/>
            <person name="Yuan Q."/>
            <person name="Ouyang S."/>
        </authorList>
    </citation>
    <scope>NUCLEOTIDE SEQUENCE</scope>
</reference>
<dbReference type="Pfam" id="PF13976">
    <property type="entry name" value="gag_pre-integrs"/>
    <property type="match status" value="1"/>
</dbReference>
<dbReference type="AlphaFoldDB" id="Q338T4"/>
<dbReference type="Pfam" id="PF14223">
    <property type="entry name" value="Retrotran_gag_2"/>
    <property type="match status" value="1"/>
</dbReference>
<dbReference type="SUPFAM" id="SSF53098">
    <property type="entry name" value="Ribonuclease H-like"/>
    <property type="match status" value="1"/>
</dbReference>
<evidence type="ECO:0000256" key="3">
    <source>
        <dbReference type="PROSITE-ProRule" id="PRU00047"/>
    </source>
</evidence>
<accession>Q338T4</accession>
<dbReference type="Pfam" id="PF25597">
    <property type="entry name" value="SH3_retrovirus"/>
    <property type="match status" value="1"/>
</dbReference>
<sequence>MPDAPPSSESPELTSSASLRQAALTRLGSWDGAAQGLWTAIDPCYAEYREDRAALSAILQAVPREMLRGLAKHDTAKAAWDAIKTMRVGVDRVSEAREQGFRRQFEAMRFKDGETPEEFAMRLTAIVADMRNMGGVMEDEHINKKLLRVVPKKYKPVAISLEQLLDVKTMALEELIEWLSTVDSYSDDEEASDGGKLYLTKEQWQAGVKQRDGHGCRDISKVKCFNCDEYGHYSKQCRMPRRQCRGEANANLVQAEEEPTLLMAHVMGVSLAGEAAVGRTPCVQEVHLTEKKVVLDHEDGRKEEKTGEWFLDTGATNHLTGARSAFAELDTGVVGTSKNGDHRSLEAVYYIPKLRKNIVSVGRLDARGYDAHIWHGVFTLRDPEGMQLAKLNLATLICMAASGSELAWRWHARFGHLNFLALRRLAKGGVVRRIPQIDHIDQLCDGYLAGKQHRTPFPEEAQYRAQTALELVHGDLCGPITPATTGGKKYFLLLVDDMSHHMWIRLLSAKHEASAAIKPAWRRIAIGSSWRCALIAGQNSVVERRNQTVVAAARSMLKAANMLAYFWGEAVVAAVYVLSKSPMKSLDGVTPYEAWYGRRPTVEHLRVFECVGYVKTAKPNLRKLDDRSTRMVFIGYEQGSKAYKMYDFVTTFWDWGSNTDEEGDQDAYVEFTVENFTIPVQGSETHAQDAAATPTMLATSPTSSTGTATTLPSGVEFCSPPTDASEGTDEGPRSYRTVVNTLATLTPILDFNYSDQCLMAAEEPASFLEAEQESCWRKAMLEEMESIEGNNTWTLYDLPSSHRATGLKWVYKIKRDAKDVIVKYKARLVAKGYVHQQGVDFDEVFAPVTRMETVRLLIATAAHQGWEVHQMDVKLAFLNRELEEDA</sequence>
<gene>
    <name evidence="5" type="ordered locus">LOC_Os10g24640</name>
</gene>
<evidence type="ECO:0000256" key="1">
    <source>
        <dbReference type="ARBA" id="ARBA00022723"/>
    </source>
</evidence>
<dbReference type="InterPro" id="IPR036875">
    <property type="entry name" value="Znf_CCHC_sf"/>
</dbReference>
<dbReference type="PANTHER" id="PTHR42648">
    <property type="entry name" value="TRANSPOSASE, PUTATIVE-RELATED"/>
    <property type="match status" value="1"/>
</dbReference>
<name>Q338T4_ORYSJ</name>
<dbReference type="Gene3D" id="4.10.60.10">
    <property type="entry name" value="Zinc finger, CCHC-type"/>
    <property type="match status" value="1"/>
</dbReference>
<dbReference type="EMBL" id="DP000086">
    <property type="protein sequence ID" value="ABB47448.2"/>
    <property type="molecule type" value="Genomic_DNA"/>
</dbReference>
<dbReference type="Gene3D" id="3.30.420.10">
    <property type="entry name" value="Ribonuclease H-like superfamily/Ribonuclease H"/>
    <property type="match status" value="2"/>
</dbReference>
<reference evidence="5" key="3">
    <citation type="submission" date="2006-07" db="EMBL/GenBank/DDBJ databases">
        <authorList>
            <person name="Buell R."/>
        </authorList>
    </citation>
    <scope>NUCLEOTIDE SEQUENCE</scope>
</reference>
<dbReference type="Pfam" id="PF00098">
    <property type="entry name" value="zf-CCHC"/>
    <property type="match status" value="1"/>
</dbReference>
<dbReference type="GO" id="GO:0008270">
    <property type="term" value="F:zinc ion binding"/>
    <property type="evidence" value="ECO:0007669"/>
    <property type="project" value="UniProtKB-KW"/>
</dbReference>
<dbReference type="InterPro" id="IPR036397">
    <property type="entry name" value="RNaseH_sf"/>
</dbReference>
<dbReference type="PANTHER" id="PTHR42648:SF25">
    <property type="entry name" value="RNA-DIRECTED DNA POLYMERASE"/>
    <property type="match status" value="1"/>
</dbReference>
<dbReference type="GO" id="GO:0016787">
    <property type="term" value="F:hydrolase activity"/>
    <property type="evidence" value="ECO:0007669"/>
    <property type="project" value="UniProtKB-KW"/>
</dbReference>
<protein>
    <submittedName>
        <fullName evidence="5">Retrotransposon protein, putative, Ty1-copia subclass</fullName>
    </submittedName>
</protein>
<dbReference type="SUPFAM" id="SSF57756">
    <property type="entry name" value="Retrovirus zinc finger-like domains"/>
    <property type="match status" value="1"/>
</dbReference>
<dbReference type="InterPro" id="IPR057670">
    <property type="entry name" value="SH3_retrovirus"/>
</dbReference>
<dbReference type="PROSITE" id="PS50158">
    <property type="entry name" value="ZF_CCHC"/>
    <property type="match status" value="1"/>
</dbReference>
<dbReference type="GO" id="GO:0003676">
    <property type="term" value="F:nucleic acid binding"/>
    <property type="evidence" value="ECO:0007669"/>
    <property type="project" value="InterPro"/>
</dbReference>
<keyword evidence="3" id="KW-0863">Zinc-finger</keyword>
<dbReference type="InterPro" id="IPR039537">
    <property type="entry name" value="Retrotran_Ty1/copia-like"/>
</dbReference>
<evidence type="ECO:0000256" key="2">
    <source>
        <dbReference type="ARBA" id="ARBA00022801"/>
    </source>
</evidence>
<proteinExistence type="predicted"/>
<dbReference type="InterPro" id="IPR013103">
    <property type="entry name" value="RVT_2"/>
</dbReference>
<organism evidence="5">
    <name type="scientific">Oryza sativa subsp. japonica</name>
    <name type="common">Rice</name>
    <dbReference type="NCBI Taxonomy" id="39947"/>
    <lineage>
        <taxon>Eukaryota</taxon>
        <taxon>Viridiplantae</taxon>
        <taxon>Streptophyta</taxon>
        <taxon>Embryophyta</taxon>
        <taxon>Tracheophyta</taxon>
        <taxon>Spermatophyta</taxon>
        <taxon>Magnoliopsida</taxon>
        <taxon>Liliopsida</taxon>
        <taxon>Poales</taxon>
        <taxon>Poaceae</taxon>
        <taxon>BOP clade</taxon>
        <taxon>Oryzoideae</taxon>
        <taxon>Oryzeae</taxon>
        <taxon>Oryzinae</taxon>
        <taxon>Oryza</taxon>
        <taxon>Oryza sativa</taxon>
    </lineage>
</organism>
<dbReference type="SMART" id="SM00343">
    <property type="entry name" value="ZnF_C2HC"/>
    <property type="match status" value="1"/>
</dbReference>
<keyword evidence="3" id="KW-0862">Zinc</keyword>
<dbReference type="InterPro" id="IPR025724">
    <property type="entry name" value="GAG-pre-integrase_dom"/>
</dbReference>
<dbReference type="Pfam" id="PF07727">
    <property type="entry name" value="RVT_2"/>
    <property type="match status" value="1"/>
</dbReference>
<evidence type="ECO:0000259" key="4">
    <source>
        <dbReference type="PROSITE" id="PS50158"/>
    </source>
</evidence>
<dbReference type="InterPro" id="IPR001878">
    <property type="entry name" value="Znf_CCHC"/>
</dbReference>
<evidence type="ECO:0000313" key="5">
    <source>
        <dbReference type="EMBL" id="ABB47448.2"/>
    </source>
</evidence>